<reference evidence="4 5" key="1">
    <citation type="submission" date="2021-03" db="EMBL/GenBank/DDBJ databases">
        <title>Genomic Encyclopedia of Type Strains, Phase IV (KMG-IV): sequencing the most valuable type-strain genomes for metagenomic binning, comparative biology and taxonomic classification.</title>
        <authorList>
            <person name="Goeker M."/>
        </authorList>
    </citation>
    <scope>NUCLEOTIDE SEQUENCE [LARGE SCALE GENOMIC DNA]</scope>
    <source>
        <strain evidence="4 5">DSM 25609</strain>
    </source>
</reference>
<dbReference type="SUPFAM" id="SSF55797">
    <property type="entry name" value="PR-1-like"/>
    <property type="match status" value="1"/>
</dbReference>
<dbReference type="PANTHER" id="PTHR31157:SF1">
    <property type="entry name" value="SCP DOMAIN-CONTAINING PROTEIN"/>
    <property type="match status" value="1"/>
</dbReference>
<protein>
    <submittedName>
        <fullName evidence="4">YkwD family protein</fullName>
    </submittedName>
</protein>
<dbReference type="PANTHER" id="PTHR31157">
    <property type="entry name" value="SCP DOMAIN-CONTAINING PROTEIN"/>
    <property type="match status" value="1"/>
</dbReference>
<proteinExistence type="predicted"/>
<dbReference type="InterPro" id="IPR014044">
    <property type="entry name" value="CAP_dom"/>
</dbReference>
<evidence type="ECO:0000313" key="5">
    <source>
        <dbReference type="Proteomes" id="UP001519345"/>
    </source>
</evidence>
<sequence>MFKKLSIATALSTALLVSGAFQTSVDASESADKSQVLSYNVYYSVNGNWNSFSEGNITGFLTGIFNKFQLNENTVQQNDEAKQEDSEPKEEQPAKEEESEPKEEQPAKEEESEPKEEQPAKEEESEPKEEQPAKEEESEPKEEQPAKEEGSEPKEEQPAKEEGSEPKEEQPAKEEDSEPKEEQPAKEESEQTEEQSDQNEAPVEQPEAPAPQQPSNNQEQQNQNQEQSQQLNQFEQEVVDLTNQERANHGLSALEIDEELSNVARDKSADMADSNYFSHDSPTHGSPFDMMDSYGVDYRTAGENIAKGQQTPAEVVDGWMNSDGHRANILSEDFTHIGVGYVEQGNHWTQQFIGK</sequence>
<accession>A0ABS4II55</accession>
<comment type="caution">
    <text evidence="4">The sequence shown here is derived from an EMBL/GenBank/DDBJ whole genome shotgun (WGS) entry which is preliminary data.</text>
</comment>
<feature type="chain" id="PRO_5047329886" evidence="2">
    <location>
        <begin position="24"/>
        <end position="355"/>
    </location>
</feature>
<feature type="signal peptide" evidence="2">
    <location>
        <begin position="1"/>
        <end position="23"/>
    </location>
</feature>
<keyword evidence="5" id="KW-1185">Reference proteome</keyword>
<dbReference type="EMBL" id="JAGGKX010000015">
    <property type="protein sequence ID" value="MBP1970627.1"/>
    <property type="molecule type" value="Genomic_DNA"/>
</dbReference>
<gene>
    <name evidence="4" type="ORF">J2Z83_002763</name>
</gene>
<evidence type="ECO:0000313" key="4">
    <source>
        <dbReference type="EMBL" id="MBP1970627.1"/>
    </source>
</evidence>
<feature type="domain" description="SCP" evidence="3">
    <location>
        <begin position="239"/>
        <end position="352"/>
    </location>
</feature>
<evidence type="ECO:0000256" key="2">
    <source>
        <dbReference type="SAM" id="SignalP"/>
    </source>
</evidence>
<dbReference type="Gene3D" id="3.40.33.10">
    <property type="entry name" value="CAP"/>
    <property type="match status" value="1"/>
</dbReference>
<dbReference type="RefSeq" id="WP_209463741.1">
    <property type="nucleotide sequence ID" value="NZ_CP110224.1"/>
</dbReference>
<feature type="compositionally biased region" description="Low complexity" evidence="1">
    <location>
        <begin position="213"/>
        <end position="231"/>
    </location>
</feature>
<dbReference type="InterPro" id="IPR014258">
    <property type="entry name" value="CAP_domain_YkwD-like"/>
</dbReference>
<feature type="compositionally biased region" description="Basic and acidic residues" evidence="1">
    <location>
        <begin position="79"/>
        <end position="189"/>
    </location>
</feature>
<keyword evidence="2" id="KW-0732">Signal</keyword>
<dbReference type="Proteomes" id="UP001519345">
    <property type="component" value="Unassembled WGS sequence"/>
</dbReference>
<feature type="region of interest" description="Disordered" evidence="1">
    <location>
        <begin position="76"/>
        <end position="231"/>
    </location>
</feature>
<dbReference type="CDD" id="cd05379">
    <property type="entry name" value="CAP_bacterial"/>
    <property type="match status" value="1"/>
</dbReference>
<organism evidence="4 5">
    <name type="scientific">Virgibacillus natechei</name>
    <dbReference type="NCBI Taxonomy" id="1216297"/>
    <lineage>
        <taxon>Bacteria</taxon>
        <taxon>Bacillati</taxon>
        <taxon>Bacillota</taxon>
        <taxon>Bacilli</taxon>
        <taxon>Bacillales</taxon>
        <taxon>Bacillaceae</taxon>
        <taxon>Virgibacillus</taxon>
    </lineage>
</organism>
<feature type="compositionally biased region" description="Low complexity" evidence="1">
    <location>
        <begin position="198"/>
        <end position="207"/>
    </location>
</feature>
<dbReference type="NCBIfam" id="TIGR02909">
    <property type="entry name" value="spore_YkwD"/>
    <property type="match status" value="1"/>
</dbReference>
<dbReference type="Pfam" id="PF00188">
    <property type="entry name" value="CAP"/>
    <property type="match status" value="1"/>
</dbReference>
<evidence type="ECO:0000259" key="3">
    <source>
        <dbReference type="Pfam" id="PF00188"/>
    </source>
</evidence>
<name>A0ABS4II55_9BACI</name>
<dbReference type="InterPro" id="IPR035940">
    <property type="entry name" value="CAP_sf"/>
</dbReference>
<evidence type="ECO:0000256" key="1">
    <source>
        <dbReference type="SAM" id="MobiDB-lite"/>
    </source>
</evidence>